<name>A0A7W9PDJ8_9NOCA</name>
<comment type="caution">
    <text evidence="2">The sequence shown here is derived from an EMBL/GenBank/DDBJ whole genome shotgun (WGS) entry which is preliminary data.</text>
</comment>
<dbReference type="PANTHER" id="PTHR35525:SF3">
    <property type="entry name" value="BLL6575 PROTEIN"/>
    <property type="match status" value="1"/>
</dbReference>
<dbReference type="SUPFAM" id="SSF160904">
    <property type="entry name" value="Jann2411-like"/>
    <property type="match status" value="1"/>
</dbReference>
<accession>A0A7W9PDJ8</accession>
<evidence type="ECO:0000259" key="1">
    <source>
        <dbReference type="Pfam" id="PF11706"/>
    </source>
</evidence>
<evidence type="ECO:0000313" key="3">
    <source>
        <dbReference type="Proteomes" id="UP000540412"/>
    </source>
</evidence>
<dbReference type="Gene3D" id="1.10.3300.10">
    <property type="entry name" value="Jann2411-like domain"/>
    <property type="match status" value="1"/>
</dbReference>
<dbReference type="InterPro" id="IPR010852">
    <property type="entry name" value="ABATE"/>
</dbReference>
<protein>
    <submittedName>
        <fullName evidence="2">Putative RNA-binding Zn ribbon-like protein</fullName>
    </submittedName>
</protein>
<proteinExistence type="predicted"/>
<sequence>MGDMFTFVSGNLALDFAGTVHSRREDPRERLLTPADLGRWLVEANLADSAPDCDDAALRRAIEVREAAYRLASAALRDVPLAEADRTLINETARGELPRLTLRSDGSVARTGTVDTALTAVARAAIELLGSPDHARVKECGRPACTRLYIDTSRAGTRRWCEMARCGNRAKSAAFRARQPHDQR</sequence>
<dbReference type="InterPro" id="IPR023286">
    <property type="entry name" value="ABATE_dom_sf"/>
</dbReference>
<organism evidence="2 3">
    <name type="scientific">Nocardia transvalensis</name>
    <dbReference type="NCBI Taxonomy" id="37333"/>
    <lineage>
        <taxon>Bacteria</taxon>
        <taxon>Bacillati</taxon>
        <taxon>Actinomycetota</taxon>
        <taxon>Actinomycetes</taxon>
        <taxon>Mycobacteriales</taxon>
        <taxon>Nocardiaceae</taxon>
        <taxon>Nocardia</taxon>
    </lineage>
</organism>
<keyword evidence="3" id="KW-1185">Reference proteome</keyword>
<evidence type="ECO:0000313" key="2">
    <source>
        <dbReference type="EMBL" id="MBB5913941.1"/>
    </source>
</evidence>
<reference evidence="2 3" key="1">
    <citation type="submission" date="2020-08" db="EMBL/GenBank/DDBJ databases">
        <title>Sequencing the genomes of 1000 actinobacteria strains.</title>
        <authorList>
            <person name="Klenk H.-P."/>
        </authorList>
    </citation>
    <scope>NUCLEOTIDE SEQUENCE [LARGE SCALE GENOMIC DNA]</scope>
    <source>
        <strain evidence="2 3">DSM 43582</strain>
    </source>
</reference>
<dbReference type="PANTHER" id="PTHR35525">
    <property type="entry name" value="BLL6575 PROTEIN"/>
    <property type="match status" value="1"/>
</dbReference>
<dbReference type="Pfam" id="PF07336">
    <property type="entry name" value="ABATE"/>
    <property type="match status" value="1"/>
</dbReference>
<dbReference type="Proteomes" id="UP000540412">
    <property type="component" value="Unassembled WGS sequence"/>
</dbReference>
<dbReference type="InterPro" id="IPR021005">
    <property type="entry name" value="Znf_CGNR"/>
</dbReference>
<dbReference type="EMBL" id="JACHIT010000001">
    <property type="protein sequence ID" value="MBB5913941.1"/>
    <property type="molecule type" value="Genomic_DNA"/>
</dbReference>
<dbReference type="Pfam" id="PF11706">
    <property type="entry name" value="zf-CGNR"/>
    <property type="match status" value="1"/>
</dbReference>
<feature type="domain" description="Zinc finger CGNR" evidence="1">
    <location>
        <begin position="136"/>
        <end position="179"/>
    </location>
</feature>
<gene>
    <name evidence="2" type="ORF">BJY24_002808</name>
</gene>
<dbReference type="RefSeq" id="WP_246460960.1">
    <property type="nucleotide sequence ID" value="NZ_JACHIT010000001.1"/>
</dbReference>
<dbReference type="AlphaFoldDB" id="A0A7W9PDJ8"/>